<evidence type="ECO:0000259" key="2">
    <source>
        <dbReference type="Pfam" id="PF04453"/>
    </source>
</evidence>
<comment type="subcellular location">
    <subcellularLocation>
        <location evidence="1">Cell outer membrane</location>
    </subcellularLocation>
</comment>
<dbReference type="InterPro" id="IPR020889">
    <property type="entry name" value="LipoPS_assembly_LptD"/>
</dbReference>
<feature type="signal peptide" evidence="1">
    <location>
        <begin position="1"/>
        <end position="30"/>
    </location>
</feature>
<comment type="caution">
    <text evidence="1">Lacks conserved residue(s) required for the propagation of feature annotation.</text>
</comment>
<comment type="subunit">
    <text evidence="1">Component of the lipopolysaccharide transport and assembly complex. Interacts with LptE and LptA.</text>
</comment>
<sequence precursor="true">MRSVPRPSRFRFVPGLLPVLLAWGPMAAHAQALVTQPDAPASPLSLRPSGQLQERPPLDESLLPMFVSGDRMTGQTETTMTIEGEAELRRGTSMIRADRLQYDSRTERARAEGNVRINRDGNTFWGPELDVNVNTYEGYFREPSYHLSINGGNGDASRVDFINDKEAVAHDATFSTCRREPGQTWSPDWVLQASSIDFDQENDVGYARNVVMRFKDVPIMAAPAMSFPLSDKRKTGLLPPTIGLDSTNGFTYSQPFYWNIAPQYDATIAPTIMAKRGVDWRNQFRYLGENYVGEIRYNLLPSDRIRNEDRWGLRIKHDARYDTDLPGASRIGLHLNYNRVSDNNYWSDFTDFKQNAWTQRLLPQDFKIDWRDGGYSGLLRVTKWQTLQADDSVIIPPYNRTQLAMRYAQRNVRTSGLDVDFSGDVSHFWGDRAFLNQPNADRGVLKAQVSYPWRTPGAFVVPSVKLQGMAYEFNEPLPDGRRSANVTVPTFSLDSGLVFERDASLFGRAYTQTLEPRAYYVYTPYRNQNFLPVYDTAANDFNFASIYSDSPYSGNDRVVDNNLLTVGVTSRFIDPVSGAQRMKFALAQRLRFSTQNVTLPGGEPNSDKFSDLLAGADINWNERWSTYTTVQYNYDEKKSVRTTLGAAYSPGNYRRVSASYSLDRINASEQANLSWQWPLDDLWRRKPDAFSTAGAGLGGGRIYTVGRLNYSLEDRRLVNTLVGFEYDGCCYIARVGLERYQTSTSTANKRILFQLEFVGFARVGSGAMSSFTDNVSGYQVLRDRTNVAPSRFSNYD</sequence>
<dbReference type="PANTHER" id="PTHR30189:SF1">
    <property type="entry name" value="LPS-ASSEMBLY PROTEIN LPTD"/>
    <property type="match status" value="1"/>
</dbReference>
<gene>
    <name evidence="1 3" type="primary">lptD</name>
    <name evidence="3" type="ORF">GAK30_00414</name>
</gene>
<name>A0A7V8FRN6_9BURK</name>
<dbReference type="Pfam" id="PF04453">
    <property type="entry name" value="LptD"/>
    <property type="match status" value="1"/>
</dbReference>
<evidence type="ECO:0000313" key="4">
    <source>
        <dbReference type="Proteomes" id="UP000461670"/>
    </source>
</evidence>
<reference evidence="4" key="1">
    <citation type="journal article" date="2020" name="MBio">
        <title>Horizontal gene transfer to a defensive symbiont with a reduced genome amongst a multipartite beetle microbiome.</title>
        <authorList>
            <person name="Waterworth S.C."/>
            <person name="Florez L.V."/>
            <person name="Rees E.R."/>
            <person name="Hertweck C."/>
            <person name="Kaltenpoth M."/>
            <person name="Kwan J.C."/>
        </authorList>
    </citation>
    <scope>NUCLEOTIDE SEQUENCE [LARGE SCALE GENOMIC DNA]</scope>
</reference>
<dbReference type="EMBL" id="WNDQ01000004">
    <property type="protein sequence ID" value="KAF1023463.1"/>
    <property type="molecule type" value="Genomic_DNA"/>
</dbReference>
<feature type="chain" id="PRO_5031658833" description="LPS-assembly protein LptD" evidence="1">
    <location>
        <begin position="31"/>
        <end position="796"/>
    </location>
</feature>
<keyword evidence="1" id="KW-0998">Cell outer membrane</keyword>
<dbReference type="GO" id="GO:0009279">
    <property type="term" value="C:cell outer membrane"/>
    <property type="evidence" value="ECO:0007669"/>
    <property type="project" value="UniProtKB-SubCell"/>
</dbReference>
<dbReference type="Gene3D" id="2.60.450.10">
    <property type="entry name" value="Lipopolysaccharide (LPS) transport protein A like domain"/>
    <property type="match status" value="1"/>
</dbReference>
<feature type="domain" description="LptD C-terminal" evidence="2">
    <location>
        <begin position="309"/>
        <end position="683"/>
    </location>
</feature>
<evidence type="ECO:0000256" key="1">
    <source>
        <dbReference type="HAMAP-Rule" id="MF_01411"/>
    </source>
</evidence>
<dbReference type="PANTHER" id="PTHR30189">
    <property type="entry name" value="LPS-ASSEMBLY PROTEIN"/>
    <property type="match status" value="1"/>
</dbReference>
<organism evidence="3 4">
    <name type="scientific">Paracidovorax wautersii</name>
    <dbReference type="NCBI Taxonomy" id="1177982"/>
    <lineage>
        <taxon>Bacteria</taxon>
        <taxon>Pseudomonadati</taxon>
        <taxon>Pseudomonadota</taxon>
        <taxon>Betaproteobacteria</taxon>
        <taxon>Burkholderiales</taxon>
        <taxon>Comamonadaceae</taxon>
        <taxon>Paracidovorax</taxon>
    </lineage>
</organism>
<comment type="caution">
    <text evidence="3">The sequence shown here is derived from an EMBL/GenBank/DDBJ whole genome shotgun (WGS) entry which is preliminary data.</text>
</comment>
<accession>A0A7V8FRN6</accession>
<proteinExistence type="inferred from homology"/>
<dbReference type="Proteomes" id="UP000461670">
    <property type="component" value="Unassembled WGS sequence"/>
</dbReference>
<dbReference type="GO" id="GO:0015920">
    <property type="term" value="P:lipopolysaccharide transport"/>
    <property type="evidence" value="ECO:0007669"/>
    <property type="project" value="InterPro"/>
</dbReference>
<dbReference type="HAMAP" id="MF_01411">
    <property type="entry name" value="LPS_assembly_LptD"/>
    <property type="match status" value="1"/>
</dbReference>
<keyword evidence="1" id="KW-0472">Membrane</keyword>
<dbReference type="InterPro" id="IPR007543">
    <property type="entry name" value="LptD_C"/>
</dbReference>
<dbReference type="GO" id="GO:0043165">
    <property type="term" value="P:Gram-negative-bacterium-type cell outer membrane assembly"/>
    <property type="evidence" value="ECO:0007669"/>
    <property type="project" value="UniProtKB-UniRule"/>
</dbReference>
<dbReference type="InterPro" id="IPR050218">
    <property type="entry name" value="LptD"/>
</dbReference>
<keyword evidence="1" id="KW-0732">Signal</keyword>
<evidence type="ECO:0000313" key="3">
    <source>
        <dbReference type="EMBL" id="KAF1023463.1"/>
    </source>
</evidence>
<protein>
    <recommendedName>
        <fullName evidence="1">LPS-assembly protein LptD</fullName>
    </recommendedName>
</protein>
<dbReference type="AlphaFoldDB" id="A0A7V8FRN6"/>
<comment type="function">
    <text evidence="1">Together with LptE, is involved in the assembly of lipopolysaccharide (LPS) at the surface of the outer membrane.</text>
</comment>
<dbReference type="GO" id="GO:1990351">
    <property type="term" value="C:transporter complex"/>
    <property type="evidence" value="ECO:0007669"/>
    <property type="project" value="TreeGrafter"/>
</dbReference>
<comment type="similarity">
    <text evidence="1">Belongs to the LptD family.</text>
</comment>